<dbReference type="InterPro" id="IPR001041">
    <property type="entry name" value="2Fe-2S_ferredoxin-type"/>
</dbReference>
<dbReference type="AlphaFoldDB" id="A0A0W1RA52"/>
<dbReference type="InterPro" id="IPR012675">
    <property type="entry name" value="Beta-grasp_dom_sf"/>
</dbReference>
<keyword evidence="3" id="KW-1185">Reference proteome</keyword>
<dbReference type="CDD" id="cd00207">
    <property type="entry name" value="fer2"/>
    <property type="match status" value="1"/>
</dbReference>
<dbReference type="PROSITE" id="PS51085">
    <property type="entry name" value="2FE2S_FER_2"/>
    <property type="match status" value="1"/>
</dbReference>
<feature type="domain" description="2Fe-2S ferredoxin-type" evidence="1">
    <location>
        <begin position="2"/>
        <end position="99"/>
    </location>
</feature>
<sequence>MPTVQFRGRDIDCEEGEILRNVLLTAGLSPHNGRAQQLNCRGHGTCGTCAVEVEGDVSEMSGQERRRLSFPPHSLDSGLRLSCQTRVEGDVRVTKHDGFWGQHVDRTTNERVEPK</sequence>
<dbReference type="Gene3D" id="3.10.20.30">
    <property type="match status" value="1"/>
</dbReference>
<evidence type="ECO:0000313" key="3">
    <source>
        <dbReference type="Proteomes" id="UP000054387"/>
    </source>
</evidence>
<dbReference type="EMBL" id="LOPU01000018">
    <property type="protein sequence ID" value="KTG10270.1"/>
    <property type="molecule type" value="Genomic_DNA"/>
</dbReference>
<proteinExistence type="predicted"/>
<dbReference type="RefSeq" id="WP_058581624.1">
    <property type="nucleotide sequence ID" value="NZ_LOPU01000018.1"/>
</dbReference>
<evidence type="ECO:0000313" key="2">
    <source>
        <dbReference type="EMBL" id="KTG10270.1"/>
    </source>
</evidence>
<accession>A0A0W1RA52</accession>
<evidence type="ECO:0000259" key="1">
    <source>
        <dbReference type="PROSITE" id="PS51085"/>
    </source>
</evidence>
<dbReference type="InterPro" id="IPR036010">
    <property type="entry name" value="2Fe-2S_ferredoxin-like_sf"/>
</dbReference>
<comment type="caution">
    <text evidence="2">The sequence shown here is derived from an EMBL/GenBank/DDBJ whole genome shotgun (WGS) entry which is preliminary data.</text>
</comment>
<protein>
    <submittedName>
        <fullName evidence="2">(2Fe-2S)-binding protein</fullName>
    </submittedName>
</protein>
<dbReference type="GO" id="GO:0051536">
    <property type="term" value="F:iron-sulfur cluster binding"/>
    <property type="evidence" value="ECO:0007669"/>
    <property type="project" value="InterPro"/>
</dbReference>
<name>A0A0W1RA52_9EURY</name>
<dbReference type="STRING" id="1514971.AUR64_11870"/>
<dbReference type="SUPFAM" id="SSF54292">
    <property type="entry name" value="2Fe-2S ferredoxin-like"/>
    <property type="match status" value="1"/>
</dbReference>
<reference evidence="2 3" key="1">
    <citation type="submission" date="2015-12" db="EMBL/GenBank/DDBJ databases">
        <title>Haloprofundus marisrubri gen. nov., sp. nov., an extremely halophilic archaeon isolated from the Discovery deep brine-seawater interface in the Red Sea.</title>
        <authorList>
            <person name="Zhang G."/>
            <person name="Stingl U."/>
            <person name="Rashid M."/>
        </authorList>
    </citation>
    <scope>NUCLEOTIDE SEQUENCE [LARGE SCALE GENOMIC DNA]</scope>
    <source>
        <strain evidence="2 3">SB9</strain>
    </source>
</reference>
<dbReference type="OrthoDB" id="31557at2157"/>
<organism evidence="2 3">
    <name type="scientific">Haloprofundus marisrubri</name>
    <dbReference type="NCBI Taxonomy" id="1514971"/>
    <lineage>
        <taxon>Archaea</taxon>
        <taxon>Methanobacteriati</taxon>
        <taxon>Methanobacteriota</taxon>
        <taxon>Stenosarchaea group</taxon>
        <taxon>Halobacteria</taxon>
        <taxon>Halobacteriales</taxon>
        <taxon>Haloferacaceae</taxon>
        <taxon>Haloprofundus</taxon>
    </lineage>
</organism>
<dbReference type="Pfam" id="PF00111">
    <property type="entry name" value="Fer2"/>
    <property type="match status" value="1"/>
</dbReference>
<dbReference type="Proteomes" id="UP000054387">
    <property type="component" value="Unassembled WGS sequence"/>
</dbReference>
<gene>
    <name evidence="2" type="ORF">AUR64_11870</name>
</gene>